<dbReference type="InterPro" id="IPR036365">
    <property type="entry name" value="PGBD-like_sf"/>
</dbReference>
<comment type="caution">
    <text evidence="1">The sequence shown here is derived from an EMBL/GenBank/DDBJ whole genome shotgun (WGS) entry which is preliminary data.</text>
</comment>
<protein>
    <recommendedName>
        <fullName evidence="3">Extensin-like protein</fullName>
    </recommendedName>
</protein>
<dbReference type="SUPFAM" id="SSF47090">
    <property type="entry name" value="PGBD-like"/>
    <property type="match status" value="1"/>
</dbReference>
<dbReference type="InterPro" id="IPR036366">
    <property type="entry name" value="PGBDSf"/>
</dbReference>
<evidence type="ECO:0000313" key="2">
    <source>
        <dbReference type="Proteomes" id="UP000280819"/>
    </source>
</evidence>
<organism evidence="1 2">
    <name type="scientific">Arachnia propionica</name>
    <dbReference type="NCBI Taxonomy" id="1750"/>
    <lineage>
        <taxon>Bacteria</taxon>
        <taxon>Bacillati</taxon>
        <taxon>Actinomycetota</taxon>
        <taxon>Actinomycetes</taxon>
        <taxon>Propionibacteriales</taxon>
        <taxon>Propionibacteriaceae</taxon>
        <taxon>Arachnia</taxon>
    </lineage>
</organism>
<dbReference type="Proteomes" id="UP000280819">
    <property type="component" value="Unassembled WGS sequence"/>
</dbReference>
<sequence length="275" mass="30163">MGESFNRNADRGVYVRRRLVVGAGAVAVVGGGVVLAQRIITSRWNADTGAAAPAPADDQGCRTPGPLDRFATVGGAALGYESEGVLVSMQAEPRFVEWLDAWAEGWAEASGFGGVREVWSYGAFTDKCRSYHQLGRAFDIGRIIHDNGEVSCRHDVWSPGSADQLRNYWRLAASLHARFAHTLTYLYDGAHDNHIHVDNSVNGYEPTVFTSDSRVQVQLVQASLQHVHGAQVEITGQWDDQTRTALRAVQKSLGITRPLADREGWQEYLRATVTL</sequence>
<name>A0A3P1TDH6_9ACTN</name>
<evidence type="ECO:0000313" key="1">
    <source>
        <dbReference type="EMBL" id="RRD07165.1"/>
    </source>
</evidence>
<dbReference type="OrthoDB" id="3667437at2"/>
<dbReference type="AlphaFoldDB" id="A0A3P1TDH6"/>
<proteinExistence type="predicted"/>
<evidence type="ECO:0008006" key="3">
    <source>
        <dbReference type="Google" id="ProtNLM"/>
    </source>
</evidence>
<gene>
    <name evidence="1" type="ORF">EII34_01395</name>
</gene>
<accession>A0A3P1TDH6</accession>
<dbReference type="EMBL" id="RQZG01000001">
    <property type="protein sequence ID" value="RRD07165.1"/>
    <property type="molecule type" value="Genomic_DNA"/>
</dbReference>
<dbReference type="RefSeq" id="WP_124842022.1">
    <property type="nucleotide sequence ID" value="NZ_JAUNKP010000001.1"/>
</dbReference>
<reference evidence="1 2" key="1">
    <citation type="submission" date="2018-11" db="EMBL/GenBank/DDBJ databases">
        <title>Genomes From Bacteria Associated with the Canine Oral Cavity: a Test Case for Automated Genome-Based Taxonomic Assignment.</title>
        <authorList>
            <person name="Coil D.A."/>
            <person name="Jospin G."/>
            <person name="Darling A.E."/>
            <person name="Wallis C."/>
            <person name="Davis I.J."/>
            <person name="Harris S."/>
            <person name="Eisen J.A."/>
            <person name="Holcombe L.J."/>
            <person name="O'Flynn C."/>
        </authorList>
    </citation>
    <scope>NUCLEOTIDE SEQUENCE [LARGE SCALE GENOMIC DNA]</scope>
    <source>
        <strain evidence="1 2">OH887_COT-365</strain>
    </source>
</reference>
<dbReference type="Gene3D" id="1.10.101.10">
    <property type="entry name" value="PGBD-like superfamily/PGBD"/>
    <property type="match status" value="1"/>
</dbReference>